<dbReference type="SMART" id="SM00332">
    <property type="entry name" value="PP2Cc"/>
    <property type="match status" value="1"/>
</dbReference>
<dbReference type="GO" id="GO:0009409">
    <property type="term" value="P:response to cold"/>
    <property type="evidence" value="ECO:0007669"/>
    <property type="project" value="UniProtKB-ARBA"/>
</dbReference>
<dbReference type="SUPFAM" id="SSF48403">
    <property type="entry name" value="Ankyrin repeat"/>
    <property type="match status" value="1"/>
</dbReference>
<evidence type="ECO:0000256" key="3">
    <source>
        <dbReference type="ARBA" id="ARBA00004123"/>
    </source>
</evidence>
<feature type="domain" description="PPM-type phosphatase" evidence="28">
    <location>
        <begin position="1149"/>
        <end position="1396"/>
    </location>
</feature>
<dbReference type="FunFam" id="1.20.5.190:FF:000003">
    <property type="entry name" value="Calmodulin-binding transcription activator 2"/>
    <property type="match status" value="1"/>
</dbReference>
<sequence>MLVEMGLYGYFELCTSGVSASFEMVDRGDVIRLILDDREEGFRVCTVLVVFMRILCNVLLSDKSFGKWECFNIAPLHINIWVQFRCSGLFFISKGHVISGILRTVVRDGYRSIEYHHHYNLHSCPVRIIRIPPIGHVQQILSEAQHRWLRPAEICEILRCYEKFKVSPQPPNRPISGSVFLFDRKVLRYFRKDGHNWRKKKDGKTVKEAHEKLKVGSVDMLHCYYAHGEGNKTNSSSVRNMVTESSYSENGMLLRGTSPTSTMSSAFEDAESEDNHQASSRFHSYAESPLTDDIHSGLSSFKDMIQHPGNQQFATPNYKLLSQGTSEGEFSGGGFISGSQAIPDLASWQQVYGLRVTGEDADEQVSGCSLPMQTNWQPSYEDYSFHSNSTAVNQDLILNLSHVPVSTLFEEESLQPNQKNKMEHSYIFPDEQKVQFEQSNLQILSSDAEYRHAVNSNLDNVGSIHANQNCSFSLKMPIMNGLQAEESLKKVDSFSRWVDKELGEADELQLKSRTGSSWSLMGSEDDSNIPGQLQEYVETLSPSISQDQLFSIIEFLPNWAYSNSETKVLVAGTFLKSKLELAKCRWSIMFGEVEVPAVVLADGVLSCHAPPHNPGLVPFYVTSSNRLACSEIREFEFRFGADQNSAASEHDATVRHLLQRFENLLCVGPVQRQINSVEDVSEKQNVVNAVISSIENEKQMDAKLESVSGMPQLNMIGKQLLEKQLKEKFYDWLLQHVMEGMGLTSTDEMGQGVLHLAAALGFNWALQPIIVSGVSIDFRDVNGWTALHWASFYGREDTVAALVSLDASPGAVTDPSSEHPMGRAPADLAAASGHKGISGFLAETSLTAHLSSLGVTDVQKDGSVNVSAVKAVQTLAERVAVPDSEKDVPDTLSLKDSLAAVCNAAQAAARIHQIYRIQSFQRKQLNRQGPDELSQDEKAASLVTAKTSRFGHSAGAANAAATRIQKKFRGWRMRREFLLLRQKIVKIQAHVRGHQVRKKYKPIIWSVGIMEKVILRWRRKGKGLRGFRSDAMLKEQKTQVSLLHEDNYDFLKEGRKQAEERTQKALARVKSMVQYPEARAQYRRLLTSAEVFRESKVWSLYLLPLLKMFKGLMILELMFTCIFVDFSELEAESSSFVSGKGRSNLGPVKYGVSLVKGKANHPMEDYHVAKFVQFQRRELGLFAIYDGHLGDSVPTYLQKHLFSNILKEEEFWADPGSSIAKAYERTDEAILSHNPELGRGGSTAVTAILINCRQLWVANVGDSRAVLSRRGQAIQMTIDHEPNTERDDIENRGGFVSNMPGDVARVNGQLAVSRAFGDKNLKSHLRSDPDITNADIDDETELLILASDGLWKVMSNQDAVDIAKKIKDPQKAAKQLAMEALKRDSKDDISCIVIRF</sequence>
<evidence type="ECO:0000259" key="27">
    <source>
        <dbReference type="PROSITE" id="PS51437"/>
    </source>
</evidence>
<dbReference type="GO" id="GO:0005634">
    <property type="term" value="C:nucleus"/>
    <property type="evidence" value="ECO:0007669"/>
    <property type="project" value="UniProtKB-SubCell"/>
</dbReference>
<keyword evidence="8" id="KW-0479">Metal-binding</keyword>
<dbReference type="Pfam" id="PF00481">
    <property type="entry name" value="PP2C"/>
    <property type="match status" value="1"/>
</dbReference>
<dbReference type="InterPro" id="IPR036457">
    <property type="entry name" value="PPM-type-like_dom_sf"/>
</dbReference>
<keyword evidence="10" id="KW-0378">Hydrolase</keyword>
<dbReference type="PROSITE" id="PS51746">
    <property type="entry name" value="PPM_2"/>
    <property type="match status" value="1"/>
</dbReference>
<evidence type="ECO:0000256" key="19">
    <source>
        <dbReference type="ARBA" id="ARBA00023125"/>
    </source>
</evidence>
<dbReference type="SMART" id="SM00331">
    <property type="entry name" value="PP2C_SIG"/>
    <property type="match status" value="1"/>
</dbReference>
<dbReference type="SMART" id="SM01076">
    <property type="entry name" value="CG-1"/>
    <property type="match status" value="1"/>
</dbReference>
<dbReference type="Pfam" id="PF03859">
    <property type="entry name" value="CG-1"/>
    <property type="match status" value="1"/>
</dbReference>
<protein>
    <recommendedName>
        <fullName evidence="6">protein-serine/threonine phosphatase</fullName>
        <ecNumber evidence="6">3.1.3.16</ecNumber>
    </recommendedName>
</protein>
<dbReference type="FunFam" id="2.60.40.10:FF:000314">
    <property type="entry name" value="Calmodulin-binding transcription activator 2"/>
    <property type="match status" value="1"/>
</dbReference>
<keyword evidence="11" id="KW-0106">Calcium</keyword>
<keyword evidence="14" id="KW-0904">Protein phosphatase</keyword>
<evidence type="ECO:0000256" key="10">
    <source>
        <dbReference type="ARBA" id="ARBA00022801"/>
    </source>
</evidence>
<evidence type="ECO:0000313" key="30">
    <source>
        <dbReference type="Proteomes" id="UP000250235"/>
    </source>
</evidence>
<dbReference type="Gene3D" id="1.20.5.190">
    <property type="match status" value="1"/>
</dbReference>
<reference evidence="29 30" key="1">
    <citation type="journal article" date="2015" name="Proc. Natl. Acad. Sci. U.S.A.">
        <title>The resurrection genome of Boea hygrometrica: A blueprint for survival of dehydration.</title>
        <authorList>
            <person name="Xiao L."/>
            <person name="Yang G."/>
            <person name="Zhang L."/>
            <person name="Yang X."/>
            <person name="Zhao S."/>
            <person name="Ji Z."/>
            <person name="Zhou Q."/>
            <person name="Hu M."/>
            <person name="Wang Y."/>
            <person name="Chen M."/>
            <person name="Xu Y."/>
            <person name="Jin H."/>
            <person name="Xiao X."/>
            <person name="Hu G."/>
            <person name="Bao F."/>
            <person name="Hu Y."/>
            <person name="Wan P."/>
            <person name="Li L."/>
            <person name="Deng X."/>
            <person name="Kuang T."/>
            <person name="Xiang C."/>
            <person name="Zhu J.K."/>
            <person name="Oliver M.J."/>
            <person name="He Y."/>
        </authorList>
    </citation>
    <scope>NUCLEOTIDE SEQUENCE [LARGE SCALE GENOMIC DNA]</scope>
    <source>
        <strain evidence="30">cv. XS01</strain>
    </source>
</reference>
<keyword evidence="21" id="KW-0804">Transcription</keyword>
<keyword evidence="7" id="KW-0597">Phosphoprotein</keyword>
<dbReference type="InterPro" id="IPR027417">
    <property type="entry name" value="P-loop_NTPase"/>
</dbReference>
<evidence type="ECO:0000256" key="24">
    <source>
        <dbReference type="ARBA" id="ARBA00047761"/>
    </source>
</evidence>
<dbReference type="InterPro" id="IPR013783">
    <property type="entry name" value="Ig-like_fold"/>
</dbReference>
<accession>A0A2Z7AU68</accession>
<evidence type="ECO:0000256" key="14">
    <source>
        <dbReference type="ARBA" id="ARBA00022912"/>
    </source>
</evidence>
<dbReference type="Gene3D" id="1.25.40.20">
    <property type="entry name" value="Ankyrin repeat-containing domain"/>
    <property type="match status" value="1"/>
</dbReference>
<feature type="repeat" description="ANK" evidence="26">
    <location>
        <begin position="782"/>
        <end position="814"/>
    </location>
</feature>
<evidence type="ECO:0000256" key="16">
    <source>
        <dbReference type="ARBA" id="ARBA00023016"/>
    </source>
</evidence>
<keyword evidence="20" id="KW-0010">Activator</keyword>
<keyword evidence="15" id="KW-0805">Transcription regulation</keyword>
<evidence type="ECO:0000256" key="4">
    <source>
        <dbReference type="ARBA" id="ARBA00006702"/>
    </source>
</evidence>
<dbReference type="Gene3D" id="3.60.40.10">
    <property type="entry name" value="PPM-type phosphatase domain"/>
    <property type="match status" value="1"/>
</dbReference>
<dbReference type="SMART" id="SM00015">
    <property type="entry name" value="IQ"/>
    <property type="match status" value="2"/>
</dbReference>
<evidence type="ECO:0000256" key="6">
    <source>
        <dbReference type="ARBA" id="ARBA00013081"/>
    </source>
</evidence>
<evidence type="ECO:0000256" key="23">
    <source>
        <dbReference type="ARBA" id="ARBA00023242"/>
    </source>
</evidence>
<dbReference type="PROSITE" id="PS51437">
    <property type="entry name" value="CG_1"/>
    <property type="match status" value="1"/>
</dbReference>
<evidence type="ECO:0000256" key="1">
    <source>
        <dbReference type="ARBA" id="ARBA00001936"/>
    </source>
</evidence>
<keyword evidence="22" id="KW-0464">Manganese</keyword>
<evidence type="ECO:0000256" key="2">
    <source>
        <dbReference type="ARBA" id="ARBA00001946"/>
    </source>
</evidence>
<dbReference type="GO" id="GO:0003712">
    <property type="term" value="F:transcription coregulator activity"/>
    <property type="evidence" value="ECO:0007669"/>
    <property type="project" value="TreeGrafter"/>
</dbReference>
<dbReference type="Gene3D" id="2.60.40.10">
    <property type="entry name" value="Immunoglobulins"/>
    <property type="match status" value="1"/>
</dbReference>
<comment type="catalytic activity">
    <reaction evidence="24">
        <text>O-phospho-L-seryl-[protein] + H2O = L-seryl-[protein] + phosphate</text>
        <dbReference type="Rhea" id="RHEA:20629"/>
        <dbReference type="Rhea" id="RHEA-COMP:9863"/>
        <dbReference type="Rhea" id="RHEA-COMP:11604"/>
        <dbReference type="ChEBI" id="CHEBI:15377"/>
        <dbReference type="ChEBI" id="CHEBI:29999"/>
        <dbReference type="ChEBI" id="CHEBI:43474"/>
        <dbReference type="ChEBI" id="CHEBI:83421"/>
        <dbReference type="EC" id="3.1.3.16"/>
    </reaction>
</comment>
<dbReference type="InterPro" id="IPR000048">
    <property type="entry name" value="IQ_motif_EF-hand-BS"/>
</dbReference>
<comment type="cofactor">
    <cofactor evidence="1">
        <name>Mn(2+)</name>
        <dbReference type="ChEBI" id="CHEBI:29035"/>
    </cofactor>
</comment>
<dbReference type="CDD" id="cd00143">
    <property type="entry name" value="PP2Cc"/>
    <property type="match status" value="1"/>
</dbReference>
<keyword evidence="17 26" id="KW-0040">ANK repeat</keyword>
<evidence type="ECO:0000256" key="21">
    <source>
        <dbReference type="ARBA" id="ARBA00023163"/>
    </source>
</evidence>
<dbReference type="InterPro" id="IPR036770">
    <property type="entry name" value="Ankyrin_rpt-contain_sf"/>
</dbReference>
<proteinExistence type="inferred from homology"/>
<keyword evidence="23" id="KW-0539">Nucleus</keyword>
<name>A0A2Z7AU68_9LAMI</name>
<gene>
    <name evidence="29" type="ORF">F511_05394</name>
</gene>
<dbReference type="FunFam" id="3.60.40.10:FF:000010">
    <property type="entry name" value="Probable protein phosphatase 2C 39"/>
    <property type="match status" value="1"/>
</dbReference>
<evidence type="ECO:0000256" key="13">
    <source>
        <dbReference type="ARBA" id="ARBA00022860"/>
    </source>
</evidence>
<dbReference type="PANTHER" id="PTHR23335">
    <property type="entry name" value="CALMODULIN-BINDING TRANSCRIPTION ACTIVATOR CAMTA"/>
    <property type="match status" value="1"/>
</dbReference>
<organism evidence="29 30">
    <name type="scientific">Dorcoceras hygrometricum</name>
    <dbReference type="NCBI Taxonomy" id="472368"/>
    <lineage>
        <taxon>Eukaryota</taxon>
        <taxon>Viridiplantae</taxon>
        <taxon>Streptophyta</taxon>
        <taxon>Embryophyta</taxon>
        <taxon>Tracheophyta</taxon>
        <taxon>Spermatophyta</taxon>
        <taxon>Magnoliopsida</taxon>
        <taxon>eudicotyledons</taxon>
        <taxon>Gunneridae</taxon>
        <taxon>Pentapetalae</taxon>
        <taxon>asterids</taxon>
        <taxon>lamiids</taxon>
        <taxon>Lamiales</taxon>
        <taxon>Gesneriaceae</taxon>
        <taxon>Didymocarpoideae</taxon>
        <taxon>Trichosporeae</taxon>
        <taxon>Loxocarpinae</taxon>
        <taxon>Dorcoceras</taxon>
    </lineage>
</organism>
<dbReference type="Pfam" id="PF00612">
    <property type="entry name" value="IQ"/>
    <property type="match status" value="2"/>
</dbReference>
<evidence type="ECO:0000256" key="20">
    <source>
        <dbReference type="ARBA" id="ARBA00023159"/>
    </source>
</evidence>
<comment type="cofactor">
    <cofactor evidence="2">
        <name>Mg(2+)</name>
        <dbReference type="ChEBI" id="CHEBI:18420"/>
    </cofactor>
</comment>
<keyword evidence="30" id="KW-1185">Reference proteome</keyword>
<evidence type="ECO:0000256" key="8">
    <source>
        <dbReference type="ARBA" id="ARBA00022723"/>
    </source>
</evidence>
<dbReference type="GO" id="GO:0005516">
    <property type="term" value="F:calmodulin binding"/>
    <property type="evidence" value="ECO:0007669"/>
    <property type="project" value="UniProtKB-KW"/>
</dbReference>
<dbReference type="SUPFAM" id="SSF52540">
    <property type="entry name" value="P-loop containing nucleoside triphosphate hydrolases"/>
    <property type="match status" value="1"/>
</dbReference>
<comment type="catalytic activity">
    <reaction evidence="25">
        <text>O-phospho-L-threonyl-[protein] + H2O = L-threonyl-[protein] + phosphate</text>
        <dbReference type="Rhea" id="RHEA:47004"/>
        <dbReference type="Rhea" id="RHEA-COMP:11060"/>
        <dbReference type="Rhea" id="RHEA-COMP:11605"/>
        <dbReference type="ChEBI" id="CHEBI:15377"/>
        <dbReference type="ChEBI" id="CHEBI:30013"/>
        <dbReference type="ChEBI" id="CHEBI:43474"/>
        <dbReference type="ChEBI" id="CHEBI:61977"/>
        <dbReference type="EC" id="3.1.3.16"/>
    </reaction>
</comment>
<dbReference type="EMBL" id="KV014110">
    <property type="protein sequence ID" value="KZV22762.1"/>
    <property type="molecule type" value="Genomic_DNA"/>
</dbReference>
<evidence type="ECO:0000256" key="11">
    <source>
        <dbReference type="ARBA" id="ARBA00022837"/>
    </source>
</evidence>
<evidence type="ECO:0000256" key="7">
    <source>
        <dbReference type="ARBA" id="ARBA00022553"/>
    </source>
</evidence>
<dbReference type="GO" id="GO:0004722">
    <property type="term" value="F:protein serine/threonine phosphatase activity"/>
    <property type="evidence" value="ECO:0007669"/>
    <property type="project" value="UniProtKB-EC"/>
</dbReference>
<evidence type="ECO:0000259" key="28">
    <source>
        <dbReference type="PROSITE" id="PS51746"/>
    </source>
</evidence>
<evidence type="ECO:0000256" key="5">
    <source>
        <dbReference type="ARBA" id="ARBA00008267"/>
    </source>
</evidence>
<evidence type="ECO:0000256" key="12">
    <source>
        <dbReference type="ARBA" id="ARBA00022842"/>
    </source>
</evidence>
<dbReference type="InterPro" id="IPR002110">
    <property type="entry name" value="Ankyrin_rpt"/>
</dbReference>
<feature type="domain" description="CG-1" evidence="27">
    <location>
        <begin position="137"/>
        <end position="265"/>
    </location>
</feature>
<dbReference type="GO" id="GO:0046872">
    <property type="term" value="F:metal ion binding"/>
    <property type="evidence" value="ECO:0007669"/>
    <property type="project" value="UniProtKB-KW"/>
</dbReference>
<evidence type="ECO:0000256" key="18">
    <source>
        <dbReference type="ARBA" id="ARBA00023054"/>
    </source>
</evidence>
<evidence type="ECO:0000256" key="15">
    <source>
        <dbReference type="ARBA" id="ARBA00023015"/>
    </source>
</evidence>
<dbReference type="SUPFAM" id="SSF81296">
    <property type="entry name" value="E set domains"/>
    <property type="match status" value="1"/>
</dbReference>
<evidence type="ECO:0000256" key="17">
    <source>
        <dbReference type="ARBA" id="ARBA00023043"/>
    </source>
</evidence>
<evidence type="ECO:0000256" key="25">
    <source>
        <dbReference type="ARBA" id="ARBA00048336"/>
    </source>
</evidence>
<keyword evidence="18" id="KW-0175">Coiled coil</keyword>
<keyword evidence="13" id="KW-0112">Calmodulin-binding</keyword>
<dbReference type="SUPFAM" id="SSF81606">
    <property type="entry name" value="PP2C-like"/>
    <property type="match status" value="1"/>
</dbReference>
<comment type="subcellular location">
    <subcellularLocation>
        <location evidence="3">Nucleus</location>
    </subcellularLocation>
</comment>
<dbReference type="Pfam" id="PF12796">
    <property type="entry name" value="Ank_2"/>
    <property type="match status" value="1"/>
</dbReference>
<dbReference type="EC" id="3.1.3.16" evidence="6"/>
<keyword evidence="9" id="KW-0677">Repeat</keyword>
<dbReference type="Proteomes" id="UP000250235">
    <property type="component" value="Unassembled WGS sequence"/>
</dbReference>
<comment type="similarity">
    <text evidence="4">Belongs to the PP2C family.</text>
</comment>
<comment type="similarity">
    <text evidence="5">Belongs to the CAMTA family.</text>
</comment>
<dbReference type="PROSITE" id="PS50088">
    <property type="entry name" value="ANK_REPEAT"/>
    <property type="match status" value="1"/>
</dbReference>
<dbReference type="InterPro" id="IPR001932">
    <property type="entry name" value="PPM-type_phosphatase-like_dom"/>
</dbReference>
<keyword evidence="19" id="KW-0238">DNA-binding</keyword>
<dbReference type="GO" id="GO:0003690">
    <property type="term" value="F:double-stranded DNA binding"/>
    <property type="evidence" value="ECO:0007669"/>
    <property type="project" value="TreeGrafter"/>
</dbReference>
<dbReference type="PROSITE" id="PS50096">
    <property type="entry name" value="IQ"/>
    <property type="match status" value="2"/>
</dbReference>
<dbReference type="OrthoDB" id="407555at2759"/>
<evidence type="ECO:0000313" key="29">
    <source>
        <dbReference type="EMBL" id="KZV22762.1"/>
    </source>
</evidence>
<evidence type="ECO:0000256" key="9">
    <source>
        <dbReference type="ARBA" id="ARBA00022737"/>
    </source>
</evidence>
<evidence type="ECO:0000256" key="22">
    <source>
        <dbReference type="ARBA" id="ARBA00023211"/>
    </source>
</evidence>
<dbReference type="InterPro" id="IPR014756">
    <property type="entry name" value="Ig_E-set"/>
</dbReference>
<dbReference type="SMART" id="SM00248">
    <property type="entry name" value="ANK"/>
    <property type="match status" value="2"/>
</dbReference>
<keyword evidence="16" id="KW-0346">Stress response</keyword>
<keyword evidence="12" id="KW-0460">Magnesium</keyword>
<dbReference type="PANTHER" id="PTHR23335:SF29">
    <property type="entry name" value="CALMODULIN-BINDING TRANSCRIPTION ACTIVATOR 1"/>
    <property type="match status" value="1"/>
</dbReference>
<dbReference type="InterPro" id="IPR005559">
    <property type="entry name" value="CG-1_dom"/>
</dbReference>
<evidence type="ECO:0000256" key="26">
    <source>
        <dbReference type="PROSITE-ProRule" id="PRU00023"/>
    </source>
</evidence>
<dbReference type="GO" id="GO:0006357">
    <property type="term" value="P:regulation of transcription by RNA polymerase II"/>
    <property type="evidence" value="ECO:0007669"/>
    <property type="project" value="TreeGrafter"/>
</dbReference>